<dbReference type="Pfam" id="PF11937">
    <property type="entry name" value="DUF3455"/>
    <property type="match status" value="1"/>
</dbReference>
<evidence type="ECO:0008006" key="4">
    <source>
        <dbReference type="Google" id="ProtNLM"/>
    </source>
</evidence>
<dbReference type="EMBL" id="JAKWFO010000004">
    <property type="protein sequence ID" value="KAI9637332.1"/>
    <property type="molecule type" value="Genomic_DNA"/>
</dbReference>
<comment type="caution">
    <text evidence="2">The sequence shown here is derived from an EMBL/GenBank/DDBJ whole genome shotgun (WGS) entry which is preliminary data.</text>
</comment>
<reference evidence="2" key="1">
    <citation type="journal article" date="2022" name="G3 (Bethesda)">
        <title>High quality genome of the basidiomycete yeast Dioszegia hungarica PDD-24b-2 isolated from cloud water.</title>
        <authorList>
            <person name="Jarrige D."/>
            <person name="Haridas S."/>
            <person name="Bleykasten-Grosshans C."/>
            <person name="Joly M."/>
            <person name="Nadalig T."/>
            <person name="Sancelme M."/>
            <person name="Vuilleumier S."/>
            <person name="Grigoriev I.V."/>
            <person name="Amato P."/>
            <person name="Bringel F."/>
        </authorList>
    </citation>
    <scope>NUCLEOTIDE SEQUENCE</scope>
    <source>
        <strain evidence="2">PDD-24b-2</strain>
    </source>
</reference>
<evidence type="ECO:0000256" key="1">
    <source>
        <dbReference type="SAM" id="SignalP"/>
    </source>
</evidence>
<feature type="chain" id="PRO_5041398279" description="Malate dehydrogenase" evidence="1">
    <location>
        <begin position="16"/>
        <end position="211"/>
    </location>
</feature>
<dbReference type="RefSeq" id="XP_052947109.1">
    <property type="nucleotide sequence ID" value="XM_053092344.1"/>
</dbReference>
<organism evidence="2 3">
    <name type="scientific">Dioszegia hungarica</name>
    <dbReference type="NCBI Taxonomy" id="4972"/>
    <lineage>
        <taxon>Eukaryota</taxon>
        <taxon>Fungi</taxon>
        <taxon>Dikarya</taxon>
        <taxon>Basidiomycota</taxon>
        <taxon>Agaricomycotina</taxon>
        <taxon>Tremellomycetes</taxon>
        <taxon>Tremellales</taxon>
        <taxon>Bulleribasidiaceae</taxon>
        <taxon>Dioszegia</taxon>
    </lineage>
</organism>
<keyword evidence="1" id="KW-0732">Signal</keyword>
<dbReference type="PANTHER" id="PTHR35567:SF1">
    <property type="entry name" value="CONSERVED FUNGAL PROTEIN (AFU_ORTHOLOGUE AFUA_1G14230)"/>
    <property type="match status" value="1"/>
</dbReference>
<sequence length="211" mass="21982">MLFAILLALVPFALAAPTPDMSTSSSCPVSSIEVPIIPGIERAAGEQTIFSTVGRGVQNYTCTAGKWLSAGALADLYDMSCMSTVLSPLFNINQTSTAIAFGALQAIPFPATDPSLVKFDHFFVRTAAGGIAPAFRDSRVGIEVVGSLISRADSPAGNVTTIPWLHLTAASGMLSKGVFRTHTIGGQAPPSCAAEGRSLSVPYTAMYYFTA</sequence>
<name>A0AA38LTZ4_9TREE</name>
<feature type="signal peptide" evidence="1">
    <location>
        <begin position="1"/>
        <end position="15"/>
    </location>
</feature>
<dbReference type="AlphaFoldDB" id="A0AA38LTZ4"/>
<dbReference type="GeneID" id="77731549"/>
<gene>
    <name evidence="2" type="ORF">MKK02DRAFT_43255</name>
</gene>
<proteinExistence type="predicted"/>
<dbReference type="PANTHER" id="PTHR35567">
    <property type="entry name" value="MALATE DEHYDROGENASE (AFU_ORTHOLOGUE AFUA_2G13800)"/>
    <property type="match status" value="1"/>
</dbReference>
<dbReference type="Proteomes" id="UP001164286">
    <property type="component" value="Unassembled WGS sequence"/>
</dbReference>
<protein>
    <recommendedName>
        <fullName evidence="4">Malate dehydrogenase</fullName>
    </recommendedName>
</protein>
<evidence type="ECO:0000313" key="3">
    <source>
        <dbReference type="Proteomes" id="UP001164286"/>
    </source>
</evidence>
<evidence type="ECO:0000313" key="2">
    <source>
        <dbReference type="EMBL" id="KAI9637332.1"/>
    </source>
</evidence>
<accession>A0AA38LTZ4</accession>
<dbReference type="InterPro" id="IPR021851">
    <property type="entry name" value="DUF3455"/>
</dbReference>
<keyword evidence="3" id="KW-1185">Reference proteome</keyword>